<evidence type="ECO:0000256" key="3">
    <source>
        <dbReference type="ARBA" id="ARBA00022679"/>
    </source>
</evidence>
<comment type="catalytic activity">
    <reaction evidence="8">
        <text>DNA(n) + a 2'-deoxyribonucleoside 5'-triphosphate = DNA(n+1) + diphosphate</text>
        <dbReference type="Rhea" id="RHEA:22508"/>
        <dbReference type="Rhea" id="RHEA-COMP:17339"/>
        <dbReference type="Rhea" id="RHEA-COMP:17340"/>
        <dbReference type="ChEBI" id="CHEBI:33019"/>
        <dbReference type="ChEBI" id="CHEBI:61560"/>
        <dbReference type="ChEBI" id="CHEBI:173112"/>
        <dbReference type="EC" id="2.7.7.7"/>
    </reaction>
</comment>
<dbReference type="PANTHER" id="PTHR34388">
    <property type="entry name" value="DNA POLYMERASE III SUBUNIT DELTA"/>
    <property type="match status" value="1"/>
</dbReference>
<dbReference type="GO" id="GO:0009360">
    <property type="term" value="C:DNA polymerase III complex"/>
    <property type="evidence" value="ECO:0007669"/>
    <property type="project" value="InterPro"/>
</dbReference>
<dbReference type="GO" id="GO:0003677">
    <property type="term" value="F:DNA binding"/>
    <property type="evidence" value="ECO:0007669"/>
    <property type="project" value="InterPro"/>
</dbReference>
<keyword evidence="4" id="KW-0548">Nucleotidyltransferase</keyword>
<keyword evidence="3" id="KW-0808">Transferase</keyword>
<keyword evidence="11" id="KW-1185">Reference proteome</keyword>
<evidence type="ECO:0000256" key="6">
    <source>
        <dbReference type="ARBA" id="ARBA00022932"/>
    </source>
</evidence>
<dbReference type="AlphaFoldDB" id="A0AA37V2A9"/>
<dbReference type="Gene3D" id="1.20.272.10">
    <property type="match status" value="1"/>
</dbReference>
<evidence type="ECO:0000259" key="9">
    <source>
        <dbReference type="Pfam" id="PF06144"/>
    </source>
</evidence>
<reference evidence="10" key="1">
    <citation type="submission" date="2022-08" db="EMBL/GenBank/DDBJ databases">
        <title>Draft genome sequencing of Roseisolibacter agri AW1220.</title>
        <authorList>
            <person name="Tobiishi Y."/>
            <person name="Tonouchi A."/>
        </authorList>
    </citation>
    <scope>NUCLEOTIDE SEQUENCE</scope>
    <source>
        <strain evidence="10">AW1220</strain>
    </source>
</reference>
<dbReference type="Proteomes" id="UP001161325">
    <property type="component" value="Unassembled WGS sequence"/>
</dbReference>
<evidence type="ECO:0000256" key="1">
    <source>
        <dbReference type="ARBA" id="ARBA00012417"/>
    </source>
</evidence>
<protein>
    <recommendedName>
        <fullName evidence="2">DNA polymerase III subunit delta</fullName>
        <ecNumber evidence="1">2.7.7.7</ecNumber>
    </recommendedName>
</protein>
<evidence type="ECO:0000256" key="8">
    <source>
        <dbReference type="ARBA" id="ARBA00049244"/>
    </source>
</evidence>
<dbReference type="RefSeq" id="WP_284349427.1">
    <property type="nucleotide sequence ID" value="NZ_BRXS01000002.1"/>
</dbReference>
<organism evidence="10 11">
    <name type="scientific">Roseisolibacter agri</name>
    <dbReference type="NCBI Taxonomy" id="2014610"/>
    <lineage>
        <taxon>Bacteria</taxon>
        <taxon>Pseudomonadati</taxon>
        <taxon>Gemmatimonadota</taxon>
        <taxon>Gemmatimonadia</taxon>
        <taxon>Gemmatimonadales</taxon>
        <taxon>Gemmatimonadaceae</taxon>
        <taxon>Roseisolibacter</taxon>
    </lineage>
</organism>
<dbReference type="GO" id="GO:0003887">
    <property type="term" value="F:DNA-directed DNA polymerase activity"/>
    <property type="evidence" value="ECO:0007669"/>
    <property type="project" value="UniProtKB-KW"/>
</dbReference>
<dbReference type="InterPro" id="IPR027417">
    <property type="entry name" value="P-loop_NTPase"/>
</dbReference>
<sequence>MSTTPHKPLNAALKARAFAHAYYFHGDDDFLKEDAVRQVVAAVVDPATRDFNLEVRRGAELDPQTLDGLLATPPMMADRRMVVVRDVGALKKDVRGTLDRYLQRPASDTVLLLLTPAGTKADKGLCERAEAYEFAPLNEDRVAKWIAHHAQAELGATITPEAVRLLQGGVGAELQQLSAELDKVVSYVRGERDAAGADAGAPIVVDEAAVSAVVGVRRGETMGDLLDAVARQDARTAAALVGHVLAQPKASAVVVVMALSTQMLALAWGQARRAQGASPGALNGEYFNLLKEAPSSYVGRPWGEATKAWTANVDRWTAPSLDRALALLLETDASLKETRLSSDEQLLETLVLALCALPNAGPNARPGASGGPRRAA</sequence>
<keyword evidence="6" id="KW-0239">DNA-directed DNA polymerase</keyword>
<dbReference type="SUPFAM" id="SSF48019">
    <property type="entry name" value="post-AAA+ oligomerization domain-like"/>
    <property type="match status" value="1"/>
</dbReference>
<evidence type="ECO:0000256" key="4">
    <source>
        <dbReference type="ARBA" id="ARBA00022695"/>
    </source>
</evidence>
<dbReference type="InterPro" id="IPR010372">
    <property type="entry name" value="DNA_pol3_delta_N"/>
</dbReference>
<dbReference type="Pfam" id="PF06144">
    <property type="entry name" value="DNA_pol3_delta"/>
    <property type="match status" value="1"/>
</dbReference>
<gene>
    <name evidence="10" type="ORF">rosag_15000</name>
</gene>
<dbReference type="Gene3D" id="1.10.8.60">
    <property type="match status" value="1"/>
</dbReference>
<dbReference type="Gene3D" id="3.40.50.300">
    <property type="entry name" value="P-loop containing nucleotide triphosphate hydrolases"/>
    <property type="match status" value="1"/>
</dbReference>
<evidence type="ECO:0000313" key="10">
    <source>
        <dbReference type="EMBL" id="GLC24987.1"/>
    </source>
</evidence>
<dbReference type="InterPro" id="IPR005790">
    <property type="entry name" value="DNA_polIII_delta"/>
</dbReference>
<dbReference type="EC" id="2.7.7.7" evidence="1"/>
<comment type="caution">
    <text evidence="10">The sequence shown here is derived from an EMBL/GenBank/DDBJ whole genome shotgun (WGS) entry which is preliminary data.</text>
</comment>
<dbReference type="SUPFAM" id="SSF52540">
    <property type="entry name" value="P-loop containing nucleoside triphosphate hydrolases"/>
    <property type="match status" value="1"/>
</dbReference>
<dbReference type="PANTHER" id="PTHR34388:SF1">
    <property type="entry name" value="DNA POLYMERASE III SUBUNIT DELTA"/>
    <property type="match status" value="1"/>
</dbReference>
<evidence type="ECO:0000256" key="7">
    <source>
        <dbReference type="ARBA" id="ARBA00034754"/>
    </source>
</evidence>
<dbReference type="GO" id="GO:0006261">
    <property type="term" value="P:DNA-templated DNA replication"/>
    <property type="evidence" value="ECO:0007669"/>
    <property type="project" value="TreeGrafter"/>
</dbReference>
<evidence type="ECO:0000313" key="11">
    <source>
        <dbReference type="Proteomes" id="UP001161325"/>
    </source>
</evidence>
<dbReference type="EMBL" id="BRXS01000002">
    <property type="protein sequence ID" value="GLC24987.1"/>
    <property type="molecule type" value="Genomic_DNA"/>
</dbReference>
<proteinExistence type="inferred from homology"/>
<dbReference type="NCBIfam" id="TIGR01128">
    <property type="entry name" value="holA"/>
    <property type="match status" value="1"/>
</dbReference>
<evidence type="ECO:0000256" key="5">
    <source>
        <dbReference type="ARBA" id="ARBA00022705"/>
    </source>
</evidence>
<dbReference type="InterPro" id="IPR008921">
    <property type="entry name" value="DNA_pol3_clamp-load_cplx_C"/>
</dbReference>
<evidence type="ECO:0000256" key="2">
    <source>
        <dbReference type="ARBA" id="ARBA00017703"/>
    </source>
</evidence>
<comment type="similarity">
    <text evidence="7">Belongs to the DNA polymerase HolA subunit family.</text>
</comment>
<keyword evidence="5" id="KW-0235">DNA replication</keyword>
<accession>A0AA37V2A9</accession>
<name>A0AA37V2A9_9BACT</name>
<feature type="domain" description="DNA polymerase III delta N-terminal" evidence="9">
    <location>
        <begin position="22"/>
        <end position="120"/>
    </location>
</feature>